<dbReference type="SUPFAM" id="SSF46689">
    <property type="entry name" value="Homeodomain-like"/>
    <property type="match status" value="1"/>
</dbReference>
<feature type="domain" description="HTH tetR-type" evidence="2">
    <location>
        <begin position="1"/>
        <end position="29"/>
    </location>
</feature>
<evidence type="ECO:0000313" key="4">
    <source>
        <dbReference type="Proteomes" id="UP001229409"/>
    </source>
</evidence>
<reference evidence="3" key="1">
    <citation type="submission" date="2023-04" db="EMBL/GenBank/DDBJ databases">
        <title>Uncovering the Secrets of Slow-Growing Bacteria in Tropical Savanna Soil through Cultivation and Genomic Analysis.</title>
        <authorList>
            <person name="Goncalves O.S."/>
            <person name="Santana M.F."/>
        </authorList>
    </citation>
    <scope>NUCLEOTIDE SEQUENCE</scope>
    <source>
        <strain evidence="3">ANTI</strain>
    </source>
</reference>
<dbReference type="Gene3D" id="1.10.357.10">
    <property type="entry name" value="Tetracycline Repressor, domain 2"/>
    <property type="match status" value="1"/>
</dbReference>
<accession>A0AAP4A0R7</accession>
<comment type="caution">
    <text evidence="3">The sequence shown here is derived from an EMBL/GenBank/DDBJ whole genome shotgun (WGS) entry which is preliminary data.</text>
</comment>
<dbReference type="Proteomes" id="UP001229409">
    <property type="component" value="Unassembled WGS sequence"/>
</dbReference>
<gene>
    <name evidence="3" type="ORF">QDS18_20300</name>
</gene>
<dbReference type="EMBL" id="JARVWT010000010">
    <property type="protein sequence ID" value="MDH2333202.1"/>
    <property type="molecule type" value="Genomic_DNA"/>
</dbReference>
<protein>
    <submittedName>
        <fullName evidence="3">TetR family transcriptional regulator</fullName>
    </submittedName>
</protein>
<proteinExistence type="predicted"/>
<keyword evidence="1" id="KW-0238">DNA-binding</keyword>
<sequence length="34" mass="3768">MTMDMVAARAKAGKATVYRRWSSKAELAETPWPG</sequence>
<dbReference type="AlphaFoldDB" id="A0AAP4A0R7"/>
<dbReference type="InterPro" id="IPR001647">
    <property type="entry name" value="HTH_TetR"/>
</dbReference>
<evidence type="ECO:0000259" key="2">
    <source>
        <dbReference type="Pfam" id="PF00440"/>
    </source>
</evidence>
<evidence type="ECO:0000256" key="1">
    <source>
        <dbReference type="ARBA" id="ARBA00023125"/>
    </source>
</evidence>
<dbReference type="InterPro" id="IPR009057">
    <property type="entry name" value="Homeodomain-like_sf"/>
</dbReference>
<dbReference type="RefSeq" id="WP_279835147.1">
    <property type="nucleotide sequence ID" value="NZ_JARVWT010000010.1"/>
</dbReference>
<name>A0AAP4A0R7_PAEPO</name>
<evidence type="ECO:0000313" key="3">
    <source>
        <dbReference type="EMBL" id="MDH2333202.1"/>
    </source>
</evidence>
<dbReference type="GO" id="GO:0003677">
    <property type="term" value="F:DNA binding"/>
    <property type="evidence" value="ECO:0007669"/>
    <property type="project" value="UniProtKB-KW"/>
</dbReference>
<dbReference type="Pfam" id="PF00440">
    <property type="entry name" value="TetR_N"/>
    <property type="match status" value="1"/>
</dbReference>
<organism evidence="3 4">
    <name type="scientific">Paenibacillus polymyxa</name>
    <name type="common">Bacillus polymyxa</name>
    <dbReference type="NCBI Taxonomy" id="1406"/>
    <lineage>
        <taxon>Bacteria</taxon>
        <taxon>Bacillati</taxon>
        <taxon>Bacillota</taxon>
        <taxon>Bacilli</taxon>
        <taxon>Bacillales</taxon>
        <taxon>Paenibacillaceae</taxon>
        <taxon>Paenibacillus</taxon>
    </lineage>
</organism>